<protein>
    <submittedName>
        <fullName evidence="2">Uncharacterized protein</fullName>
    </submittedName>
</protein>
<comment type="caution">
    <text evidence="2">The sequence shown here is derived from an EMBL/GenBank/DDBJ whole genome shotgun (WGS) entry which is preliminary data.</text>
</comment>
<evidence type="ECO:0000313" key="3">
    <source>
        <dbReference type="Proteomes" id="UP000314294"/>
    </source>
</evidence>
<dbReference type="Proteomes" id="UP000314294">
    <property type="component" value="Unassembled WGS sequence"/>
</dbReference>
<feature type="region of interest" description="Disordered" evidence="1">
    <location>
        <begin position="70"/>
        <end position="92"/>
    </location>
</feature>
<keyword evidence="3" id="KW-1185">Reference proteome</keyword>
<dbReference type="AlphaFoldDB" id="A0A4Z2HT06"/>
<name>A0A4Z2HT06_9TELE</name>
<sequence length="260" mass="28922">MSRWQLLPPTRAPNRGSSVPEGQRYVNPLGPTYTCYLPRPTPSAKPRKMAGIFSKMTKWDRIVYHVQGQQTAESRGADGSGDTTRAPHQVRKQDDTQELLRLIVEKPGRRQRVQTVTKKRARRRKEEGGSCQRLTRTLTNRNTYNPKHLLAASRVRVIYTQHRWRRFVFLMDSSSCYARWDPSSEPGLEAATAEGSEETTRGESGSGAAERGNPQTGASLWGPDIPPIGSPSSVNLSKVLRNHGGETLCSLGILGSDQLN</sequence>
<organism evidence="2 3">
    <name type="scientific">Liparis tanakae</name>
    <name type="common">Tanaka's snailfish</name>
    <dbReference type="NCBI Taxonomy" id="230148"/>
    <lineage>
        <taxon>Eukaryota</taxon>
        <taxon>Metazoa</taxon>
        <taxon>Chordata</taxon>
        <taxon>Craniata</taxon>
        <taxon>Vertebrata</taxon>
        <taxon>Euteleostomi</taxon>
        <taxon>Actinopterygii</taxon>
        <taxon>Neopterygii</taxon>
        <taxon>Teleostei</taxon>
        <taxon>Neoteleostei</taxon>
        <taxon>Acanthomorphata</taxon>
        <taxon>Eupercaria</taxon>
        <taxon>Perciformes</taxon>
        <taxon>Cottioidei</taxon>
        <taxon>Cottales</taxon>
        <taxon>Liparidae</taxon>
        <taxon>Liparis</taxon>
    </lineage>
</organism>
<proteinExistence type="predicted"/>
<feature type="region of interest" description="Disordered" evidence="1">
    <location>
        <begin position="181"/>
        <end position="234"/>
    </location>
</feature>
<gene>
    <name evidence="2" type="ORF">EYF80_020923</name>
</gene>
<accession>A0A4Z2HT06</accession>
<reference evidence="2 3" key="1">
    <citation type="submission" date="2019-03" db="EMBL/GenBank/DDBJ databases">
        <title>First draft genome of Liparis tanakae, snailfish: a comprehensive survey of snailfish specific genes.</title>
        <authorList>
            <person name="Kim W."/>
            <person name="Song I."/>
            <person name="Jeong J.-H."/>
            <person name="Kim D."/>
            <person name="Kim S."/>
            <person name="Ryu S."/>
            <person name="Song J.Y."/>
            <person name="Lee S.K."/>
        </authorList>
    </citation>
    <scope>NUCLEOTIDE SEQUENCE [LARGE SCALE GENOMIC DNA]</scope>
    <source>
        <tissue evidence="2">Muscle</tissue>
    </source>
</reference>
<dbReference type="EMBL" id="SRLO01000183">
    <property type="protein sequence ID" value="TNN68888.1"/>
    <property type="molecule type" value="Genomic_DNA"/>
</dbReference>
<evidence type="ECO:0000313" key="2">
    <source>
        <dbReference type="EMBL" id="TNN68888.1"/>
    </source>
</evidence>
<evidence type="ECO:0000256" key="1">
    <source>
        <dbReference type="SAM" id="MobiDB-lite"/>
    </source>
</evidence>
<feature type="region of interest" description="Disordered" evidence="1">
    <location>
        <begin position="1"/>
        <end position="25"/>
    </location>
</feature>